<dbReference type="Proteomes" id="UP000326396">
    <property type="component" value="Linkage Group LG11"/>
</dbReference>
<dbReference type="AlphaFoldDB" id="A0A5N6PNR6"/>
<proteinExistence type="predicted"/>
<keyword evidence="3" id="KW-1185">Reference proteome</keyword>
<evidence type="ECO:0000313" key="2">
    <source>
        <dbReference type="EMBL" id="KAD6794885.1"/>
    </source>
</evidence>
<evidence type="ECO:0000313" key="3">
    <source>
        <dbReference type="Proteomes" id="UP000326396"/>
    </source>
</evidence>
<name>A0A5N6PNR6_9ASTR</name>
<dbReference type="EMBL" id="SZYD01000003">
    <property type="protein sequence ID" value="KAD6794885.1"/>
    <property type="molecule type" value="Genomic_DNA"/>
</dbReference>
<gene>
    <name evidence="2" type="ORF">E3N88_05781</name>
</gene>
<protein>
    <submittedName>
        <fullName evidence="2">Uncharacterized protein</fullName>
    </submittedName>
</protein>
<accession>A0A5N6PNR6</accession>
<feature type="region of interest" description="Disordered" evidence="1">
    <location>
        <begin position="88"/>
        <end position="114"/>
    </location>
</feature>
<evidence type="ECO:0000256" key="1">
    <source>
        <dbReference type="SAM" id="MobiDB-lite"/>
    </source>
</evidence>
<comment type="caution">
    <text evidence="2">The sequence shown here is derived from an EMBL/GenBank/DDBJ whole genome shotgun (WGS) entry which is preliminary data.</text>
</comment>
<sequence length="114" mass="13068">MMIVIPPPICLRWWRHSSTAGNQRYFSWEFVGGLWKRRRSLPETVATQLIRSIGIVFFFSIIEGVVVDRGSKLSPLNPSETTIYVAPSPDNPLLLPEKDRRFGNRREDGVGLNR</sequence>
<organism evidence="2 3">
    <name type="scientific">Mikania micrantha</name>
    <name type="common">bitter vine</name>
    <dbReference type="NCBI Taxonomy" id="192012"/>
    <lineage>
        <taxon>Eukaryota</taxon>
        <taxon>Viridiplantae</taxon>
        <taxon>Streptophyta</taxon>
        <taxon>Embryophyta</taxon>
        <taxon>Tracheophyta</taxon>
        <taxon>Spermatophyta</taxon>
        <taxon>Magnoliopsida</taxon>
        <taxon>eudicotyledons</taxon>
        <taxon>Gunneridae</taxon>
        <taxon>Pentapetalae</taxon>
        <taxon>asterids</taxon>
        <taxon>campanulids</taxon>
        <taxon>Asterales</taxon>
        <taxon>Asteraceae</taxon>
        <taxon>Asteroideae</taxon>
        <taxon>Heliantheae alliance</taxon>
        <taxon>Eupatorieae</taxon>
        <taxon>Mikania</taxon>
    </lineage>
</organism>
<feature type="compositionally biased region" description="Basic and acidic residues" evidence="1">
    <location>
        <begin position="96"/>
        <end position="114"/>
    </location>
</feature>
<reference evidence="2 3" key="1">
    <citation type="submission" date="2019-05" db="EMBL/GenBank/DDBJ databases">
        <title>Mikania micrantha, genome provides insights into the molecular mechanism of rapid growth.</title>
        <authorList>
            <person name="Liu B."/>
        </authorList>
    </citation>
    <scope>NUCLEOTIDE SEQUENCE [LARGE SCALE GENOMIC DNA]</scope>
    <source>
        <strain evidence="2">NLD-2019</strain>
        <tissue evidence="2">Leaf</tissue>
    </source>
</reference>